<accession>A0A7X0IVE5</accession>
<comment type="subcellular location">
    <subcellularLocation>
        <location evidence="1">Cell membrane</location>
        <topology evidence="1">Multi-pass membrane protein</topology>
    </subcellularLocation>
</comment>
<keyword evidence="2" id="KW-1003">Cell membrane</keyword>
<evidence type="ECO:0000313" key="7">
    <source>
        <dbReference type="EMBL" id="MBB6487916.1"/>
    </source>
</evidence>
<gene>
    <name evidence="7" type="ORF">GGD46_005226</name>
</gene>
<dbReference type="Pfam" id="PF01810">
    <property type="entry name" value="LysE"/>
    <property type="match status" value="1"/>
</dbReference>
<evidence type="ECO:0000256" key="3">
    <source>
        <dbReference type="ARBA" id="ARBA00022692"/>
    </source>
</evidence>
<dbReference type="GO" id="GO:0015171">
    <property type="term" value="F:amino acid transmembrane transporter activity"/>
    <property type="evidence" value="ECO:0007669"/>
    <property type="project" value="TreeGrafter"/>
</dbReference>
<feature type="transmembrane region" description="Helical" evidence="6">
    <location>
        <begin position="151"/>
        <end position="172"/>
    </location>
</feature>
<keyword evidence="4 6" id="KW-1133">Transmembrane helix</keyword>
<feature type="transmembrane region" description="Helical" evidence="6">
    <location>
        <begin position="77"/>
        <end position="97"/>
    </location>
</feature>
<evidence type="ECO:0000256" key="1">
    <source>
        <dbReference type="ARBA" id="ARBA00004651"/>
    </source>
</evidence>
<organism evidence="7 8">
    <name type="scientific">Rhizobium lusitanum</name>
    <dbReference type="NCBI Taxonomy" id="293958"/>
    <lineage>
        <taxon>Bacteria</taxon>
        <taxon>Pseudomonadati</taxon>
        <taxon>Pseudomonadota</taxon>
        <taxon>Alphaproteobacteria</taxon>
        <taxon>Hyphomicrobiales</taxon>
        <taxon>Rhizobiaceae</taxon>
        <taxon>Rhizobium/Agrobacterium group</taxon>
        <taxon>Rhizobium</taxon>
    </lineage>
</organism>
<evidence type="ECO:0000313" key="8">
    <source>
        <dbReference type="Proteomes" id="UP000565576"/>
    </source>
</evidence>
<proteinExistence type="predicted"/>
<dbReference type="Proteomes" id="UP000565576">
    <property type="component" value="Unassembled WGS sequence"/>
</dbReference>
<sequence length="202" mass="20879">MTIDLMDLSLFSLAAVILLGSPGPAIAALIAVGKERGFLHGLRFYAGLQIGLAVAAGVSAAGLFSAFAAIPGATKTMMFIATAYLLYLSYKIAFAPVGASETEAGSSFASTVAGGVLLGVTNPKAYIAFASLMASYAIVRLDTVADMSIKWIICVVVMIVVDLAWLWAGVVLGRVDLEPTTERTINVLMGGTILATALMAIL</sequence>
<dbReference type="PANTHER" id="PTHR30086">
    <property type="entry name" value="ARGININE EXPORTER PROTEIN ARGO"/>
    <property type="match status" value="1"/>
</dbReference>
<comment type="caution">
    <text evidence="7">The sequence shown here is derived from an EMBL/GenBank/DDBJ whole genome shotgun (WGS) entry which is preliminary data.</text>
</comment>
<keyword evidence="5 6" id="KW-0472">Membrane</keyword>
<evidence type="ECO:0000256" key="4">
    <source>
        <dbReference type="ARBA" id="ARBA00022989"/>
    </source>
</evidence>
<protein>
    <submittedName>
        <fullName evidence="7">Threonine/homoserine/homoserine lactone efflux protein</fullName>
    </submittedName>
</protein>
<feature type="transmembrane region" description="Helical" evidence="6">
    <location>
        <begin position="184"/>
        <end position="201"/>
    </location>
</feature>
<evidence type="ECO:0000256" key="6">
    <source>
        <dbReference type="SAM" id="Phobius"/>
    </source>
</evidence>
<dbReference type="RefSeq" id="WP_313206335.1">
    <property type="nucleotide sequence ID" value="NZ_JACHBG010000017.1"/>
</dbReference>
<feature type="transmembrane region" description="Helical" evidence="6">
    <location>
        <begin position="117"/>
        <end position="139"/>
    </location>
</feature>
<dbReference type="EMBL" id="JACHBG010000017">
    <property type="protein sequence ID" value="MBB6487916.1"/>
    <property type="molecule type" value="Genomic_DNA"/>
</dbReference>
<dbReference type="InterPro" id="IPR001123">
    <property type="entry name" value="LeuE-type"/>
</dbReference>
<feature type="transmembrane region" description="Helical" evidence="6">
    <location>
        <begin position="43"/>
        <end position="70"/>
    </location>
</feature>
<evidence type="ECO:0000256" key="2">
    <source>
        <dbReference type="ARBA" id="ARBA00022475"/>
    </source>
</evidence>
<reference evidence="7 8" key="1">
    <citation type="submission" date="2020-08" db="EMBL/GenBank/DDBJ databases">
        <title>Genomic Encyclopedia of Type Strains, Phase IV (KMG-V): Genome sequencing to study the core and pangenomes of soil and plant-associated prokaryotes.</title>
        <authorList>
            <person name="Whitman W."/>
        </authorList>
    </citation>
    <scope>NUCLEOTIDE SEQUENCE [LARGE SCALE GENOMIC DNA]</scope>
    <source>
        <strain evidence="7 8">SEMIA 4060</strain>
    </source>
</reference>
<evidence type="ECO:0000256" key="5">
    <source>
        <dbReference type="ARBA" id="ARBA00023136"/>
    </source>
</evidence>
<name>A0A7X0IVE5_9HYPH</name>
<dbReference type="AlphaFoldDB" id="A0A7X0IVE5"/>
<dbReference type="PANTHER" id="PTHR30086:SF20">
    <property type="entry name" value="ARGININE EXPORTER PROTEIN ARGO-RELATED"/>
    <property type="match status" value="1"/>
</dbReference>
<keyword evidence="3 6" id="KW-0812">Transmembrane</keyword>
<dbReference type="GO" id="GO:0005886">
    <property type="term" value="C:plasma membrane"/>
    <property type="evidence" value="ECO:0007669"/>
    <property type="project" value="UniProtKB-SubCell"/>
</dbReference>